<dbReference type="AlphaFoldDB" id="A0A9J6B682"/>
<reference evidence="1 2" key="1">
    <citation type="submission" date="2020-09" db="EMBL/GenBank/DDBJ databases">
        <title>De no assembly of potato wild relative species, Solanum commersonii.</title>
        <authorList>
            <person name="Cho K."/>
        </authorList>
    </citation>
    <scope>NUCLEOTIDE SEQUENCE [LARGE SCALE GENOMIC DNA]</scope>
    <source>
        <strain evidence="1">LZ3.2</strain>
        <tissue evidence="1">Leaf</tissue>
    </source>
</reference>
<name>A0A9J6B682_SOLCO</name>
<accession>A0A9J6B682</accession>
<sequence>MEKHFSRFFWGSTTNKDKYHWRFWKNMYFPRNEGGLGMRNKKDICDILNIKKWWRFSDGVYSNNFAWNCIREARVSDHIWKNIWHKNMSFKMFGKESSLDSLCFATTMPKTIKHLFIDNEPAKHLGKFFDQPLGVVYRRKQVKVFLQEWWQTPGHNAIHIMMIKNIPILIF</sequence>
<evidence type="ECO:0000313" key="1">
    <source>
        <dbReference type="EMBL" id="KAG5632160.1"/>
    </source>
</evidence>
<evidence type="ECO:0000313" key="2">
    <source>
        <dbReference type="Proteomes" id="UP000824120"/>
    </source>
</evidence>
<comment type="caution">
    <text evidence="1">The sequence shown here is derived from an EMBL/GenBank/DDBJ whole genome shotgun (WGS) entry which is preliminary data.</text>
</comment>
<dbReference type="OrthoDB" id="1749524at2759"/>
<gene>
    <name evidence="1" type="ORF">H5410_003877</name>
</gene>
<keyword evidence="2" id="KW-1185">Reference proteome</keyword>
<organism evidence="1 2">
    <name type="scientific">Solanum commersonii</name>
    <name type="common">Commerson's wild potato</name>
    <name type="synonym">Commerson's nightshade</name>
    <dbReference type="NCBI Taxonomy" id="4109"/>
    <lineage>
        <taxon>Eukaryota</taxon>
        <taxon>Viridiplantae</taxon>
        <taxon>Streptophyta</taxon>
        <taxon>Embryophyta</taxon>
        <taxon>Tracheophyta</taxon>
        <taxon>Spermatophyta</taxon>
        <taxon>Magnoliopsida</taxon>
        <taxon>eudicotyledons</taxon>
        <taxon>Gunneridae</taxon>
        <taxon>Pentapetalae</taxon>
        <taxon>asterids</taxon>
        <taxon>lamiids</taxon>
        <taxon>Solanales</taxon>
        <taxon>Solanaceae</taxon>
        <taxon>Solanoideae</taxon>
        <taxon>Solaneae</taxon>
        <taxon>Solanum</taxon>
    </lineage>
</organism>
<proteinExistence type="predicted"/>
<dbReference type="Proteomes" id="UP000824120">
    <property type="component" value="Chromosome 1"/>
</dbReference>
<protein>
    <submittedName>
        <fullName evidence="1">Uncharacterized protein</fullName>
    </submittedName>
</protein>
<dbReference type="EMBL" id="JACXVP010000001">
    <property type="protein sequence ID" value="KAG5632160.1"/>
    <property type="molecule type" value="Genomic_DNA"/>
</dbReference>